<keyword evidence="4 11" id="KW-0812">Transmembrane</keyword>
<dbReference type="Gene3D" id="1.20.1070.10">
    <property type="entry name" value="Rhodopsin 7-helix transmembrane proteins"/>
    <property type="match status" value="1"/>
</dbReference>
<keyword evidence="3" id="KW-1003">Cell membrane</keyword>
<dbReference type="PROSITE" id="PS50262">
    <property type="entry name" value="G_PROTEIN_RECEP_F1_2"/>
    <property type="match status" value="1"/>
</dbReference>
<protein>
    <recommendedName>
        <fullName evidence="12">G-protein coupled receptors family 1 profile domain-containing protein</fullName>
    </recommendedName>
</protein>
<evidence type="ECO:0000256" key="1">
    <source>
        <dbReference type="ARBA" id="ARBA00004651"/>
    </source>
</evidence>
<dbReference type="Pfam" id="PF00001">
    <property type="entry name" value="7tm_1"/>
    <property type="match status" value="1"/>
</dbReference>
<evidence type="ECO:0000256" key="11">
    <source>
        <dbReference type="SAM" id="Phobius"/>
    </source>
</evidence>
<comment type="similarity">
    <text evidence="2">Belongs to the G-protein coupled receptor 1 family.</text>
</comment>
<reference evidence="13" key="2">
    <citation type="submission" date="2022-10" db="EMBL/GenBank/DDBJ databases">
        <authorList>
            <consortium name="ENA_rothamsted_submissions"/>
            <consortium name="culmorum"/>
            <person name="King R."/>
        </authorList>
    </citation>
    <scope>NUCLEOTIDE SEQUENCE</scope>
</reference>
<dbReference type="PANTHER" id="PTHR24228">
    <property type="entry name" value="B2 BRADYKININ RECEPTOR/ANGIOTENSIN II RECEPTOR"/>
    <property type="match status" value="1"/>
</dbReference>
<dbReference type="CDD" id="cd00637">
    <property type="entry name" value="7tm_classA_rhodopsin-like"/>
    <property type="match status" value="1"/>
</dbReference>
<proteinExistence type="inferred from homology"/>
<dbReference type="InterPro" id="IPR017452">
    <property type="entry name" value="GPCR_Rhodpsn_7TM"/>
</dbReference>
<dbReference type="PRINTS" id="PR00237">
    <property type="entry name" value="GPCRRHODOPSN"/>
</dbReference>
<evidence type="ECO:0000313" key="14">
    <source>
        <dbReference type="Proteomes" id="UP001153737"/>
    </source>
</evidence>
<evidence type="ECO:0000256" key="7">
    <source>
        <dbReference type="ARBA" id="ARBA00023136"/>
    </source>
</evidence>
<feature type="transmembrane region" description="Helical" evidence="11">
    <location>
        <begin position="30"/>
        <end position="52"/>
    </location>
</feature>
<gene>
    <name evidence="13" type="ORF">PHAECO_LOCUS9061</name>
</gene>
<dbReference type="InterPro" id="IPR000276">
    <property type="entry name" value="GPCR_Rhodpsn"/>
</dbReference>
<evidence type="ECO:0000256" key="6">
    <source>
        <dbReference type="ARBA" id="ARBA00023040"/>
    </source>
</evidence>
<accession>A0A9P0GRL4</accession>
<dbReference type="Proteomes" id="UP001153737">
    <property type="component" value="Chromosome 5"/>
</dbReference>
<evidence type="ECO:0000256" key="10">
    <source>
        <dbReference type="SAM" id="MobiDB-lite"/>
    </source>
</evidence>
<dbReference type="PANTHER" id="PTHR24228:SF75">
    <property type="entry name" value="G-PROTEIN COUPLED RECEPTORS FAMILY 1 PROFILE DOMAIN-CONTAINING PROTEIN"/>
    <property type="match status" value="1"/>
</dbReference>
<feature type="domain" description="G-protein coupled receptors family 1 profile" evidence="12">
    <location>
        <begin position="43"/>
        <end position="281"/>
    </location>
</feature>
<feature type="transmembrane region" description="Helical" evidence="11">
    <location>
        <begin position="64"/>
        <end position="88"/>
    </location>
</feature>
<feature type="region of interest" description="Disordered" evidence="10">
    <location>
        <begin position="338"/>
        <end position="359"/>
    </location>
</feature>
<evidence type="ECO:0000259" key="12">
    <source>
        <dbReference type="PROSITE" id="PS50262"/>
    </source>
</evidence>
<keyword evidence="7 11" id="KW-0472">Membrane</keyword>
<evidence type="ECO:0000256" key="4">
    <source>
        <dbReference type="ARBA" id="ARBA00022692"/>
    </source>
</evidence>
<dbReference type="AlphaFoldDB" id="A0A9P0GRL4"/>
<evidence type="ECO:0000256" key="3">
    <source>
        <dbReference type="ARBA" id="ARBA00022475"/>
    </source>
</evidence>
<feature type="transmembrane region" description="Helical" evidence="11">
    <location>
        <begin position="100"/>
        <end position="121"/>
    </location>
</feature>
<keyword evidence="8" id="KW-0675">Receptor</keyword>
<dbReference type="EMBL" id="OU896711">
    <property type="protein sequence ID" value="CAH1170040.1"/>
    <property type="molecule type" value="Genomic_DNA"/>
</dbReference>
<keyword evidence="9" id="KW-0807">Transducer</keyword>
<dbReference type="OrthoDB" id="5984709at2759"/>
<feature type="transmembrane region" description="Helical" evidence="11">
    <location>
        <begin position="142"/>
        <end position="163"/>
    </location>
</feature>
<keyword evidence="5 11" id="KW-1133">Transmembrane helix</keyword>
<sequence length="359" mass="40418">MVSFNVTDPLATDSVSPVTLSDHWSRLARLILLASLATLGSVGNVFMISAVMIEDYLRKRGNTFVVNVALADLLVSGLVIPASAVVILAGLRDNLVVCRFQWFLAVLCFLVTVLSLTAVATENYFRLCFSTNSYEKLSRGKITVILLVFWTVCACVSGVQFASDYSFDYCTRKYSGLIVYQASICVVLVFIPMTITLFCYVRAGYQVRRFKARPSFKASIIFKWDCTLMHSNLYSFLTFIIFWLPFGVVLTVGTVRKIPDSLFYNLAWLAICKSCINSIVYGISNPHFRGAYVNLFHYCCCKTTVTFSRRQRPEGIRPSGDVRVHIIPGYNMYCSPQRGREAQGKRMSSRVNGRDVYEL</sequence>
<feature type="transmembrane region" description="Helical" evidence="11">
    <location>
        <begin position="178"/>
        <end position="201"/>
    </location>
</feature>
<evidence type="ECO:0000313" key="13">
    <source>
        <dbReference type="EMBL" id="CAH1170040.1"/>
    </source>
</evidence>
<dbReference type="GO" id="GO:0005886">
    <property type="term" value="C:plasma membrane"/>
    <property type="evidence" value="ECO:0007669"/>
    <property type="project" value="UniProtKB-SubCell"/>
</dbReference>
<evidence type="ECO:0000256" key="2">
    <source>
        <dbReference type="ARBA" id="ARBA00010663"/>
    </source>
</evidence>
<evidence type="ECO:0000256" key="9">
    <source>
        <dbReference type="ARBA" id="ARBA00023224"/>
    </source>
</evidence>
<reference evidence="13" key="1">
    <citation type="submission" date="2022-01" db="EMBL/GenBank/DDBJ databases">
        <authorList>
            <person name="King R."/>
        </authorList>
    </citation>
    <scope>NUCLEOTIDE SEQUENCE</scope>
</reference>
<evidence type="ECO:0000256" key="5">
    <source>
        <dbReference type="ARBA" id="ARBA00022989"/>
    </source>
</evidence>
<name>A0A9P0GRL4_PHACE</name>
<organism evidence="13 14">
    <name type="scientific">Phaedon cochleariae</name>
    <name type="common">Mustard beetle</name>
    <dbReference type="NCBI Taxonomy" id="80249"/>
    <lineage>
        <taxon>Eukaryota</taxon>
        <taxon>Metazoa</taxon>
        <taxon>Ecdysozoa</taxon>
        <taxon>Arthropoda</taxon>
        <taxon>Hexapoda</taxon>
        <taxon>Insecta</taxon>
        <taxon>Pterygota</taxon>
        <taxon>Neoptera</taxon>
        <taxon>Endopterygota</taxon>
        <taxon>Coleoptera</taxon>
        <taxon>Polyphaga</taxon>
        <taxon>Cucujiformia</taxon>
        <taxon>Chrysomeloidea</taxon>
        <taxon>Chrysomelidae</taxon>
        <taxon>Chrysomelinae</taxon>
        <taxon>Chrysomelini</taxon>
        <taxon>Phaedon</taxon>
    </lineage>
</organism>
<keyword evidence="6" id="KW-0297">G-protein coupled receptor</keyword>
<dbReference type="SUPFAM" id="SSF81321">
    <property type="entry name" value="Family A G protein-coupled receptor-like"/>
    <property type="match status" value="1"/>
</dbReference>
<comment type="subcellular location">
    <subcellularLocation>
        <location evidence="1">Cell membrane</location>
        <topology evidence="1">Multi-pass membrane protein</topology>
    </subcellularLocation>
</comment>
<dbReference type="GO" id="GO:0004930">
    <property type="term" value="F:G protein-coupled receptor activity"/>
    <property type="evidence" value="ECO:0007669"/>
    <property type="project" value="UniProtKB-KW"/>
</dbReference>
<keyword evidence="14" id="KW-1185">Reference proteome</keyword>
<evidence type="ECO:0000256" key="8">
    <source>
        <dbReference type="ARBA" id="ARBA00023170"/>
    </source>
</evidence>
<feature type="transmembrane region" description="Helical" evidence="11">
    <location>
        <begin position="233"/>
        <end position="256"/>
    </location>
</feature>